<dbReference type="Gene3D" id="3.40.50.11310">
    <property type="entry name" value="Bacterial phosphonate metabolism protein PhnH"/>
    <property type="match status" value="1"/>
</dbReference>
<proteinExistence type="predicted"/>
<name>A0A4R8FSP5_9RHOB</name>
<reference evidence="1 2" key="1">
    <citation type="submission" date="2019-03" db="EMBL/GenBank/DDBJ databases">
        <title>Genomic Encyclopedia of Type Strains, Phase IV (KMG-IV): sequencing the most valuable type-strain genomes for metagenomic binning, comparative biology and taxonomic classification.</title>
        <authorList>
            <person name="Goeker M."/>
        </authorList>
    </citation>
    <scope>NUCLEOTIDE SEQUENCE [LARGE SCALE GENOMIC DNA]</scope>
    <source>
        <strain evidence="1 2">JA181</strain>
    </source>
</reference>
<dbReference type="RefSeq" id="WP_134077926.1">
    <property type="nucleotide sequence ID" value="NZ_SOEB01000011.1"/>
</dbReference>
<comment type="caution">
    <text evidence="1">The sequence shown here is derived from an EMBL/GenBank/DDBJ whole genome shotgun (WGS) entry which is preliminary data.</text>
</comment>
<dbReference type="PIRSF" id="PIRSF020680">
    <property type="entry name" value="PhnH"/>
    <property type="match status" value="1"/>
</dbReference>
<dbReference type="AlphaFoldDB" id="A0A4R8FSP5"/>
<sequence>MDVQALSGGFADTPREAAQAFRAALTAMARPGRIEDVAGARPPAPLSVAAGTLLLVLADPATPVHLAGPLDRPEIRDWLRFHTGAPLSDRAGAVFAVGRWADLLPLDAYSLGTPDYPDRSATLIVEMDALDATGARLTGPGIETSHGLSLPEISAFRANRARFPLGLDFFFTAGVRLAALPRSTHVEAV</sequence>
<dbReference type="NCBIfam" id="TIGR03292">
    <property type="entry name" value="PhnH_redo"/>
    <property type="match status" value="1"/>
</dbReference>
<dbReference type="InterPro" id="IPR008772">
    <property type="entry name" value="Phosphonate_metab_PhnH"/>
</dbReference>
<dbReference type="SUPFAM" id="SSF159709">
    <property type="entry name" value="PhnH-like"/>
    <property type="match status" value="1"/>
</dbReference>
<gene>
    <name evidence="1" type="ORF">EV657_11126</name>
</gene>
<accession>A0A4R8FSP5</accession>
<organism evidence="1 2">
    <name type="scientific">Rhodovulum visakhapatnamense</name>
    <dbReference type="NCBI Taxonomy" id="364297"/>
    <lineage>
        <taxon>Bacteria</taxon>
        <taxon>Pseudomonadati</taxon>
        <taxon>Pseudomonadota</taxon>
        <taxon>Alphaproteobacteria</taxon>
        <taxon>Rhodobacterales</taxon>
        <taxon>Paracoccaceae</taxon>
        <taxon>Rhodovulum</taxon>
    </lineage>
</organism>
<evidence type="ECO:0000313" key="1">
    <source>
        <dbReference type="EMBL" id="TDX28509.1"/>
    </source>
</evidence>
<protein>
    <submittedName>
        <fullName evidence="1">Alpha-D-ribose 1-methylphosphonate 5-triphosphate synthase subunit PhnH</fullName>
    </submittedName>
</protein>
<evidence type="ECO:0000313" key="2">
    <source>
        <dbReference type="Proteomes" id="UP000295484"/>
    </source>
</evidence>
<dbReference type="GO" id="GO:0019634">
    <property type="term" value="P:organic phosphonate metabolic process"/>
    <property type="evidence" value="ECO:0007669"/>
    <property type="project" value="InterPro"/>
</dbReference>
<dbReference type="InterPro" id="IPR038058">
    <property type="entry name" value="PhnH-like_sp"/>
</dbReference>
<dbReference type="Pfam" id="PF05845">
    <property type="entry name" value="PhnH"/>
    <property type="match status" value="1"/>
</dbReference>
<dbReference type="Proteomes" id="UP000295484">
    <property type="component" value="Unassembled WGS sequence"/>
</dbReference>
<dbReference type="EMBL" id="SOEB01000011">
    <property type="protein sequence ID" value="TDX28509.1"/>
    <property type="molecule type" value="Genomic_DNA"/>
</dbReference>